<reference evidence="8 9" key="1">
    <citation type="journal article" date="2012" name="Appl. Environ. Microbiol.">
        <title>Short-read sequencing for genomic analysis of the brown rot fungus Fibroporia radiculosa.</title>
        <authorList>
            <person name="Tang J.D."/>
            <person name="Perkins A.D."/>
            <person name="Sonstegard T.S."/>
            <person name="Schroeder S.G."/>
            <person name="Burgess S.C."/>
            <person name="Diehl S.V."/>
        </authorList>
    </citation>
    <scope>NUCLEOTIDE SEQUENCE [LARGE SCALE GENOMIC DNA]</scope>
    <source>
        <strain evidence="8 9">TFFH 294</strain>
    </source>
</reference>
<evidence type="ECO:0000256" key="3">
    <source>
        <dbReference type="ARBA" id="ARBA00022833"/>
    </source>
</evidence>
<accession>J4GVT9</accession>
<feature type="region of interest" description="Disordered" evidence="6">
    <location>
        <begin position="668"/>
        <end position="741"/>
    </location>
</feature>
<evidence type="ECO:0000259" key="7">
    <source>
        <dbReference type="PROSITE" id="PS50016"/>
    </source>
</evidence>
<dbReference type="InterPro" id="IPR019787">
    <property type="entry name" value="Znf_PHD-finger"/>
</dbReference>
<dbReference type="PROSITE" id="PS50016">
    <property type="entry name" value="ZF_PHD_2"/>
    <property type="match status" value="1"/>
</dbReference>
<gene>
    <name evidence="8" type="ORF">FIBRA_07900</name>
</gene>
<feature type="region of interest" description="Disordered" evidence="6">
    <location>
        <begin position="33"/>
        <end position="52"/>
    </location>
</feature>
<sequence length="1240" mass="135584">MRNDATEEAALGLLGLGITSAFDSVSTVPLKRKQSSSSSTHLPEERNSTASSDSINCICGFTYDDGFSIGCDSCSRWCHAACFGIVESEVPEEWQCWVCSPRHTDRERAVRVQKARQKAALQHEAERQRRRVSPGVDRKGRRASAAAIEGSGSHKRKRRLSINVQPSVEDEVVDIDEPWTHSYVHIDKDIVPHDETRDKLRRVATQWRGVMAIDSDASSSASPSTTPAVLGTDTLLSASQIQLQPLNKAAMQPAFSASFDPSVLPPSYAVHAARAIPSAGYITPYTSTITPSTSYLSDPLNAYAHLSIPKPFVHLIGPPLDVALDARLAGNTGRFVRNGCRPNSVLRPVLCHRKKSAAAKSLHDGGVDNDDTLTFGIFALRDLKAHEEVVLGWEWDDGSVVHHLPALIDSPHMFPYVPYVSAFLLSVCSVLIVCTRSHSPHQLRHFRHQLMSMLHALSSTFTTCACGSKTKDCALTRMAEFVDSGTPPTPSPSPPSTHTWEPFGESHRKNAECAEERDRASEGLARRKTDLGPLVGVERGFRVKERVPSSGGMTGVELIPSARHAHLPTEPEPQASGSFAAIVSERPRSTSMRRVVSTSALKGKPPVRSQPTQTSDRKGKAKVTDEDLPSIDISASRSAMDVDDPEERLPPKLRKRWIHKSYETLRDNYRRETTPPSAVVFSDERPSDRIDTDQGKDGMDIDRSTFDPKEMPPPPLPSSRSNPASAPLSLHLPGNGASDASMSPSIPFANLTLLSPALSNPSTYFARRRSVSPSVPRNPSPVSLVTQPNAHKEMRDSEPSSELPAVESRRISPTPVVHDVQEPAPGPLSISATPDSSGLISENHADQLIDGIAFTHVHASSVGSLTMRDDKPSQQHEVPILDQSLKTPNNAPSTERLPESDQTPFLPLPPPPPPPSKVKMSLKDFAMRKKKKKEEELMKAQTSPPAISLSLDGVSLSPEITNEPLHPNLHSMPDYVPAIESIPPSDQPGSARAAPDRSPTVEERRLELDGNLSASDSLQAKIEMVEVQVLPSDIPQVSESIKSIEANEPAFSSSKRMEPFTRRSGTPEPQLRATGLSDPARRRSSSFRHSRSPSHDRTSTSSSQEPRQQASQEDGEILSPPLQPSPPARHLSSRWCAPPPTHPRSFSDRPSRLPSNYPPFALRPPPPHTSLRDRSLPDRGLPIGPRALRAASSQYVPPPPPRLILRPAIARGPSVDRDRPAPDWERWRSSREPGPGRGWR</sequence>
<organism evidence="8 9">
    <name type="scientific">Fibroporia radiculosa</name>
    <dbReference type="NCBI Taxonomy" id="599839"/>
    <lineage>
        <taxon>Eukaryota</taxon>
        <taxon>Fungi</taxon>
        <taxon>Dikarya</taxon>
        <taxon>Basidiomycota</taxon>
        <taxon>Agaricomycotina</taxon>
        <taxon>Agaricomycetes</taxon>
        <taxon>Polyporales</taxon>
        <taxon>Fibroporiaceae</taxon>
        <taxon>Fibroporia</taxon>
    </lineage>
</organism>
<evidence type="ECO:0000256" key="6">
    <source>
        <dbReference type="SAM" id="MobiDB-lite"/>
    </source>
</evidence>
<dbReference type="GO" id="GO:0006325">
    <property type="term" value="P:chromatin organization"/>
    <property type="evidence" value="ECO:0007669"/>
    <property type="project" value="UniProtKB-KW"/>
</dbReference>
<feature type="compositionally biased region" description="Basic and acidic residues" evidence="6">
    <location>
        <begin position="999"/>
        <end position="1008"/>
    </location>
</feature>
<dbReference type="GO" id="GO:0070210">
    <property type="term" value="C:Rpd3L-Expanded complex"/>
    <property type="evidence" value="ECO:0007669"/>
    <property type="project" value="TreeGrafter"/>
</dbReference>
<dbReference type="SUPFAM" id="SSF57903">
    <property type="entry name" value="FYVE/PHD zinc finger"/>
    <property type="match status" value="1"/>
</dbReference>
<feature type="region of interest" description="Disordered" evidence="6">
    <location>
        <begin position="587"/>
        <end position="647"/>
    </location>
</feature>
<dbReference type="PANTHER" id="PTHR46462:SF3">
    <property type="entry name" value="UPSET, ISOFORM A"/>
    <property type="match status" value="1"/>
</dbReference>
<feature type="compositionally biased region" description="Low complexity" evidence="6">
    <location>
        <begin position="718"/>
        <end position="730"/>
    </location>
</feature>
<dbReference type="GO" id="GO:0006355">
    <property type="term" value="P:regulation of DNA-templated transcription"/>
    <property type="evidence" value="ECO:0007669"/>
    <property type="project" value="TreeGrafter"/>
</dbReference>
<feature type="compositionally biased region" description="Basic and acidic residues" evidence="6">
    <location>
        <begin position="1214"/>
        <end position="1231"/>
    </location>
</feature>
<dbReference type="EMBL" id="HE797200">
    <property type="protein sequence ID" value="CCM05670.1"/>
    <property type="molecule type" value="Genomic_DNA"/>
</dbReference>
<feature type="region of interest" description="Disordered" evidence="6">
    <location>
        <begin position="122"/>
        <end position="158"/>
    </location>
</feature>
<evidence type="ECO:0000256" key="2">
    <source>
        <dbReference type="ARBA" id="ARBA00022771"/>
    </source>
</evidence>
<dbReference type="Proteomes" id="UP000006352">
    <property type="component" value="Unassembled WGS sequence"/>
</dbReference>
<dbReference type="SUPFAM" id="SSF82199">
    <property type="entry name" value="SET domain"/>
    <property type="match status" value="1"/>
</dbReference>
<evidence type="ECO:0000256" key="1">
    <source>
        <dbReference type="ARBA" id="ARBA00022723"/>
    </source>
</evidence>
<dbReference type="Gene3D" id="3.30.40.10">
    <property type="entry name" value="Zinc/RING finger domain, C3HC4 (zinc finger)"/>
    <property type="match status" value="1"/>
</dbReference>
<evidence type="ECO:0000313" key="9">
    <source>
        <dbReference type="Proteomes" id="UP000006352"/>
    </source>
</evidence>
<evidence type="ECO:0000313" key="8">
    <source>
        <dbReference type="EMBL" id="CCM05670.1"/>
    </source>
</evidence>
<name>J4GVT9_9APHY</name>
<feature type="compositionally biased region" description="Low complexity" evidence="6">
    <location>
        <begin position="589"/>
        <end position="599"/>
    </location>
</feature>
<keyword evidence="1" id="KW-0479">Metal-binding</keyword>
<feature type="compositionally biased region" description="Polar residues" evidence="6">
    <location>
        <begin position="884"/>
        <end position="893"/>
    </location>
</feature>
<dbReference type="Pfam" id="PF20826">
    <property type="entry name" value="PHD_5"/>
    <property type="match status" value="1"/>
</dbReference>
<feature type="compositionally biased region" description="Basic and acidic residues" evidence="6">
    <location>
        <begin position="921"/>
        <end position="938"/>
    </location>
</feature>
<feature type="compositionally biased region" description="Basic residues" evidence="6">
    <location>
        <begin position="1082"/>
        <end position="1092"/>
    </location>
</feature>
<feature type="compositionally biased region" description="Basic and acidic residues" evidence="6">
    <location>
        <begin position="615"/>
        <end position="625"/>
    </location>
</feature>
<proteinExistence type="predicted"/>
<feature type="domain" description="PHD-type" evidence="7">
    <location>
        <begin position="54"/>
        <end position="102"/>
    </location>
</feature>
<feature type="region of interest" description="Disordered" evidence="6">
    <location>
        <begin position="865"/>
        <end position="1018"/>
    </location>
</feature>
<dbReference type="InterPro" id="IPR001214">
    <property type="entry name" value="SET_dom"/>
</dbReference>
<dbReference type="STRING" id="599839.J4GVT9"/>
<feature type="compositionally biased region" description="Low complexity" evidence="6">
    <location>
        <begin position="771"/>
        <end position="785"/>
    </location>
</feature>
<feature type="compositionally biased region" description="Pro residues" evidence="6">
    <location>
        <begin position="906"/>
        <end position="916"/>
    </location>
</feature>
<dbReference type="GO" id="GO:0034967">
    <property type="term" value="C:Set3 complex"/>
    <property type="evidence" value="ECO:0007669"/>
    <property type="project" value="TreeGrafter"/>
</dbReference>
<keyword evidence="9" id="KW-1185">Reference proteome</keyword>
<feature type="region of interest" description="Disordered" evidence="6">
    <location>
        <begin position="482"/>
        <end position="527"/>
    </location>
</feature>
<protein>
    <recommendedName>
        <fullName evidence="7">PHD-type domain-containing protein</fullName>
    </recommendedName>
</protein>
<dbReference type="PANTHER" id="PTHR46462">
    <property type="entry name" value="UPSET, ISOFORM A"/>
    <property type="match status" value="1"/>
</dbReference>
<dbReference type="InterPro" id="IPR046341">
    <property type="entry name" value="SET_dom_sf"/>
</dbReference>
<dbReference type="GO" id="GO:0008270">
    <property type="term" value="F:zinc ion binding"/>
    <property type="evidence" value="ECO:0007669"/>
    <property type="project" value="UniProtKB-KW"/>
</dbReference>
<evidence type="ECO:0000256" key="4">
    <source>
        <dbReference type="ARBA" id="ARBA00022853"/>
    </source>
</evidence>
<dbReference type="InterPro" id="IPR013083">
    <property type="entry name" value="Znf_RING/FYVE/PHD"/>
</dbReference>
<dbReference type="InterPro" id="IPR001965">
    <property type="entry name" value="Znf_PHD"/>
</dbReference>
<feature type="compositionally biased region" description="Basic and acidic residues" evidence="6">
    <location>
        <begin position="504"/>
        <end position="527"/>
    </location>
</feature>
<dbReference type="Gene3D" id="2.170.270.10">
    <property type="entry name" value="SET domain"/>
    <property type="match status" value="1"/>
</dbReference>
<dbReference type="InterPro" id="IPR011011">
    <property type="entry name" value="Znf_FYVE_PHD"/>
</dbReference>
<dbReference type="OrthoDB" id="79252at2759"/>
<dbReference type="SMART" id="SM00249">
    <property type="entry name" value="PHD"/>
    <property type="match status" value="1"/>
</dbReference>
<keyword evidence="2 5" id="KW-0863">Zinc-finger</keyword>
<keyword evidence="4" id="KW-0156">Chromatin regulator</keyword>
<feature type="region of interest" description="Disordered" evidence="6">
    <location>
        <begin position="1040"/>
        <end position="1240"/>
    </location>
</feature>
<feature type="compositionally biased region" description="Basic and acidic residues" evidence="6">
    <location>
        <begin position="682"/>
        <end position="710"/>
    </location>
</feature>
<feature type="region of interest" description="Disordered" evidence="6">
    <location>
        <begin position="769"/>
        <end position="825"/>
    </location>
</feature>
<dbReference type="RefSeq" id="XP_012184953.1">
    <property type="nucleotide sequence ID" value="XM_012329563.1"/>
</dbReference>
<dbReference type="GeneID" id="24100581"/>
<dbReference type="InParanoid" id="J4GVT9"/>
<keyword evidence="3" id="KW-0862">Zinc</keyword>
<evidence type="ECO:0000256" key="5">
    <source>
        <dbReference type="PROSITE-ProRule" id="PRU00146"/>
    </source>
</evidence>
<dbReference type="SMART" id="SM00317">
    <property type="entry name" value="SET"/>
    <property type="match status" value="1"/>
</dbReference>
<dbReference type="AlphaFoldDB" id="J4GVT9"/>
<dbReference type="HOGENOM" id="CLU_006645_0_0_1"/>